<dbReference type="Proteomes" id="UP000649328">
    <property type="component" value="Unassembled WGS sequence"/>
</dbReference>
<evidence type="ECO:0000313" key="1">
    <source>
        <dbReference type="EMBL" id="KAF8000754.1"/>
    </source>
</evidence>
<protein>
    <submittedName>
        <fullName evidence="1">Uncharacterized protein</fullName>
    </submittedName>
</protein>
<gene>
    <name evidence="1" type="ORF">HF325_004543</name>
</gene>
<reference evidence="1" key="1">
    <citation type="submission" date="2020-10" db="EMBL/GenBank/DDBJ databases">
        <title>The Whole-Genome Sequence of Metschnikowia persimmonesis, a Novel Endophytic Yeast Species Isolated from Medicinal Plant Diospyros kaki Thumb.</title>
        <authorList>
            <person name="Rahmat E."/>
            <person name="Kang Y."/>
        </authorList>
    </citation>
    <scope>NUCLEOTIDE SEQUENCE</scope>
    <source>
        <strain evidence="1">KIOM G15050</strain>
    </source>
</reference>
<name>A0A8H7GQP7_9ASCO</name>
<organism evidence="1 2">
    <name type="scientific">Metschnikowia pulcherrima</name>
    <dbReference type="NCBI Taxonomy" id="27326"/>
    <lineage>
        <taxon>Eukaryota</taxon>
        <taxon>Fungi</taxon>
        <taxon>Dikarya</taxon>
        <taxon>Ascomycota</taxon>
        <taxon>Saccharomycotina</taxon>
        <taxon>Pichiomycetes</taxon>
        <taxon>Metschnikowiaceae</taxon>
        <taxon>Metschnikowia</taxon>
    </lineage>
</organism>
<keyword evidence="2" id="KW-1185">Reference proteome</keyword>
<sequence>MTERLAAPVLMTEKEHTLLKTEIRENIKRKLGALEPLSTVSAFEWCESFDSLFKIFEHTKMTLFTEI</sequence>
<comment type="caution">
    <text evidence="1">The sequence shown here is derived from an EMBL/GenBank/DDBJ whole genome shotgun (WGS) entry which is preliminary data.</text>
</comment>
<dbReference type="EMBL" id="JACBPP010000006">
    <property type="protein sequence ID" value="KAF8000754.1"/>
    <property type="molecule type" value="Genomic_DNA"/>
</dbReference>
<accession>A0A8H7GQP7</accession>
<proteinExistence type="predicted"/>
<dbReference type="AlphaFoldDB" id="A0A8H7GQP7"/>
<evidence type="ECO:0000313" key="2">
    <source>
        <dbReference type="Proteomes" id="UP000649328"/>
    </source>
</evidence>